<evidence type="ECO:0000256" key="6">
    <source>
        <dbReference type="RuleBase" id="RU280813"/>
    </source>
</evidence>
<feature type="transmembrane region" description="Helical" evidence="6">
    <location>
        <begin position="86"/>
        <end position="109"/>
    </location>
</feature>
<name>A0A2A6BYC0_PRIPA</name>
<accession>A0A8R1UAY6</accession>
<feature type="transmembrane region" description="Helical" evidence="6">
    <location>
        <begin position="213"/>
        <end position="237"/>
    </location>
</feature>
<feature type="transmembrane region" description="Helical" evidence="6">
    <location>
        <begin position="37"/>
        <end position="55"/>
    </location>
</feature>
<evidence type="ECO:0000256" key="4">
    <source>
        <dbReference type="ARBA" id="ARBA00022989"/>
    </source>
</evidence>
<dbReference type="Proteomes" id="UP000005239">
    <property type="component" value="Unassembled WGS sequence"/>
</dbReference>
<dbReference type="SUPFAM" id="SSF81321">
    <property type="entry name" value="Family A G protein-coupled receptor-like"/>
    <property type="match status" value="1"/>
</dbReference>
<feature type="transmembrane region" description="Helical" evidence="6">
    <location>
        <begin position="249"/>
        <end position="272"/>
    </location>
</feature>
<evidence type="ECO:0000256" key="3">
    <source>
        <dbReference type="ARBA" id="ARBA00022692"/>
    </source>
</evidence>
<reference evidence="7" key="2">
    <citation type="submission" date="2022-06" db="UniProtKB">
        <authorList>
            <consortium name="EnsemblMetazoa"/>
        </authorList>
    </citation>
    <scope>IDENTIFICATION</scope>
    <source>
        <strain evidence="7">PS312</strain>
    </source>
</reference>
<sequence length="330" mass="38214">MPMILILYFVLSSFFLLFPNVLEIVVACRNRAKTSSFFYYFIAQNVVSLISYFFYNLLWRLTLYPEYNGFFILMDKGIGRWIHAPLLYLGVVHEFILAFIAIDRVFVVVHDIHHKMNWKRLFYVSILMSFGFAFLVTWQTFFRDVAFFALKHNNTTVIVSALVDGGPEIKLAVNMSAALMTNTVISLGCYAAAYIYWKRKWTNSISANHELKFVWLALFSFISTLPLTIHQLIFTYTSFAGIRWAEEPLIFMFQLLPWLVDLKYFAVVYIVVGMSKSFRNECIKTVKDGFRYIVPTTLSTSINNNVNVTPIIVTQRLTPSQPTTETTANQ</sequence>
<evidence type="ECO:0000256" key="2">
    <source>
        <dbReference type="ARBA" id="ARBA00005692"/>
    </source>
</evidence>
<gene>
    <name evidence="7" type="primary">WBGene00101207</name>
</gene>
<dbReference type="Gene3D" id="1.20.1070.10">
    <property type="entry name" value="Rhodopsin 7-helix transmembrane proteins"/>
    <property type="match status" value="1"/>
</dbReference>
<keyword evidence="5 6" id="KW-0472">Membrane</keyword>
<comment type="similarity">
    <text evidence="2 6">Belongs to the nematode receptor-like protein srg family.</text>
</comment>
<feature type="transmembrane region" description="Helical" evidence="6">
    <location>
        <begin position="6"/>
        <end position="25"/>
    </location>
</feature>
<dbReference type="GO" id="GO:0004888">
    <property type="term" value="F:transmembrane signaling receptor activity"/>
    <property type="evidence" value="ECO:0007669"/>
    <property type="project" value="InterPro"/>
</dbReference>
<evidence type="ECO:0000313" key="7">
    <source>
        <dbReference type="EnsemblMetazoa" id="PPA11653.1"/>
    </source>
</evidence>
<feature type="transmembrane region" description="Helical" evidence="6">
    <location>
        <begin position="177"/>
        <end position="197"/>
    </location>
</feature>
<keyword evidence="3 6" id="KW-0812">Transmembrane</keyword>
<keyword evidence="8" id="KW-1185">Reference proteome</keyword>
<accession>A0A2A6BYC0</accession>
<dbReference type="PANTHER" id="PTHR31627:SF42">
    <property type="entry name" value="G_PROTEIN_RECEP_F1_2 DOMAIN-CONTAINING PROTEIN-RELATED"/>
    <property type="match status" value="1"/>
</dbReference>
<protein>
    <recommendedName>
        <fullName evidence="6">Serpentine receptor class gamma</fullName>
    </recommendedName>
</protein>
<dbReference type="GO" id="GO:0016020">
    <property type="term" value="C:membrane"/>
    <property type="evidence" value="ECO:0007669"/>
    <property type="project" value="UniProtKB-SubCell"/>
</dbReference>
<dbReference type="InterPro" id="IPR051119">
    <property type="entry name" value="Nematode_SR-like"/>
</dbReference>
<keyword evidence="4 6" id="KW-1133">Transmembrane helix</keyword>
<feature type="transmembrane region" description="Helical" evidence="6">
    <location>
        <begin position="121"/>
        <end position="141"/>
    </location>
</feature>
<dbReference type="EnsemblMetazoa" id="PPA11653.1">
    <property type="protein sequence ID" value="PPA11653.1"/>
    <property type="gene ID" value="WBGene00101207"/>
</dbReference>
<dbReference type="PANTHER" id="PTHR31627">
    <property type="entry name" value="SERPENTINE RECEPTOR CLASS GAMMA-RELATED"/>
    <property type="match status" value="1"/>
</dbReference>
<organism evidence="7 8">
    <name type="scientific">Pristionchus pacificus</name>
    <name type="common">Parasitic nematode worm</name>
    <dbReference type="NCBI Taxonomy" id="54126"/>
    <lineage>
        <taxon>Eukaryota</taxon>
        <taxon>Metazoa</taxon>
        <taxon>Ecdysozoa</taxon>
        <taxon>Nematoda</taxon>
        <taxon>Chromadorea</taxon>
        <taxon>Rhabditida</taxon>
        <taxon>Rhabditina</taxon>
        <taxon>Diplogasteromorpha</taxon>
        <taxon>Diplogasteroidea</taxon>
        <taxon>Neodiplogasteridae</taxon>
        <taxon>Pristionchus</taxon>
    </lineage>
</organism>
<dbReference type="Pfam" id="PF02118">
    <property type="entry name" value="Srg"/>
    <property type="match status" value="1"/>
</dbReference>
<evidence type="ECO:0000256" key="5">
    <source>
        <dbReference type="ARBA" id="ARBA00023136"/>
    </source>
</evidence>
<evidence type="ECO:0000256" key="1">
    <source>
        <dbReference type="ARBA" id="ARBA00004141"/>
    </source>
</evidence>
<dbReference type="AlphaFoldDB" id="A0A2A6BYC0"/>
<evidence type="ECO:0000313" key="8">
    <source>
        <dbReference type="Proteomes" id="UP000005239"/>
    </source>
</evidence>
<proteinExistence type="inferred from homology"/>
<dbReference type="GO" id="GO:0007606">
    <property type="term" value="P:sensory perception of chemical stimulus"/>
    <property type="evidence" value="ECO:0007669"/>
    <property type="project" value="UniProtKB-UniRule"/>
</dbReference>
<comment type="subcellular location">
    <subcellularLocation>
        <location evidence="1">Membrane</location>
        <topology evidence="1">Multi-pass membrane protein</topology>
    </subcellularLocation>
</comment>
<reference evidence="8" key="1">
    <citation type="journal article" date="2008" name="Nat. Genet.">
        <title>The Pristionchus pacificus genome provides a unique perspective on nematode lifestyle and parasitism.</title>
        <authorList>
            <person name="Dieterich C."/>
            <person name="Clifton S.W."/>
            <person name="Schuster L.N."/>
            <person name="Chinwalla A."/>
            <person name="Delehaunty K."/>
            <person name="Dinkelacker I."/>
            <person name="Fulton L."/>
            <person name="Fulton R."/>
            <person name="Godfrey J."/>
            <person name="Minx P."/>
            <person name="Mitreva M."/>
            <person name="Roeseler W."/>
            <person name="Tian H."/>
            <person name="Witte H."/>
            <person name="Yang S.P."/>
            <person name="Wilson R.K."/>
            <person name="Sommer R.J."/>
        </authorList>
    </citation>
    <scope>NUCLEOTIDE SEQUENCE [LARGE SCALE GENOMIC DNA]</scope>
    <source>
        <strain evidence="8">PS312</strain>
    </source>
</reference>
<dbReference type="InterPro" id="IPR000609">
    <property type="entry name" value="7TM_GPCR_serpentine_rcpt_Srg"/>
</dbReference>